<dbReference type="RefSeq" id="WP_143011248.1">
    <property type="nucleotide sequence ID" value="NZ_FNFP01000001.1"/>
</dbReference>
<dbReference type="OrthoDB" id="5190246at2"/>
<dbReference type="AlphaFoldDB" id="A0A1G8ZKV2"/>
<dbReference type="EMBL" id="FNFP01000001">
    <property type="protein sequence ID" value="SDK15749.1"/>
    <property type="molecule type" value="Genomic_DNA"/>
</dbReference>
<feature type="transmembrane region" description="Helical" evidence="1">
    <location>
        <begin position="12"/>
        <end position="31"/>
    </location>
</feature>
<sequence length="122" mass="14776">MTKNLNLRSLYLYLVCLVTLVIFIFGTIFTIHRTVDLVVGADGYYFQTLEDYQQRYYVYNSEGKRQDPELSREEIEKRYEEYLKQEATRRRTQNIRDLSYSLSAMLVGGGFWFYHWRKIKED</sequence>
<keyword evidence="1" id="KW-1133">Transmembrane helix</keyword>
<dbReference type="STRING" id="393762.SAMN05660472_00896"/>
<organism evidence="2 3">
    <name type="scientific">Natronincola ferrireducens</name>
    <dbReference type="NCBI Taxonomy" id="393762"/>
    <lineage>
        <taxon>Bacteria</taxon>
        <taxon>Bacillati</taxon>
        <taxon>Bacillota</taxon>
        <taxon>Clostridia</taxon>
        <taxon>Peptostreptococcales</taxon>
        <taxon>Natronincolaceae</taxon>
        <taxon>Natronincola</taxon>
    </lineage>
</organism>
<evidence type="ECO:0000313" key="3">
    <source>
        <dbReference type="Proteomes" id="UP000198718"/>
    </source>
</evidence>
<evidence type="ECO:0000256" key="1">
    <source>
        <dbReference type="SAM" id="Phobius"/>
    </source>
</evidence>
<dbReference type="Proteomes" id="UP000198718">
    <property type="component" value="Unassembled WGS sequence"/>
</dbReference>
<keyword evidence="1" id="KW-0472">Membrane</keyword>
<feature type="transmembrane region" description="Helical" evidence="1">
    <location>
        <begin position="98"/>
        <end position="116"/>
    </location>
</feature>
<accession>A0A1G8ZKV2</accession>
<protein>
    <submittedName>
        <fullName evidence="2">Uncharacterized protein</fullName>
    </submittedName>
</protein>
<evidence type="ECO:0000313" key="2">
    <source>
        <dbReference type="EMBL" id="SDK15749.1"/>
    </source>
</evidence>
<keyword evidence="3" id="KW-1185">Reference proteome</keyword>
<keyword evidence="1" id="KW-0812">Transmembrane</keyword>
<reference evidence="2 3" key="1">
    <citation type="submission" date="2016-10" db="EMBL/GenBank/DDBJ databases">
        <authorList>
            <person name="de Groot N.N."/>
        </authorList>
    </citation>
    <scope>NUCLEOTIDE SEQUENCE [LARGE SCALE GENOMIC DNA]</scope>
    <source>
        <strain evidence="2 3">DSM 18346</strain>
    </source>
</reference>
<name>A0A1G8ZKV2_9FIRM</name>
<gene>
    <name evidence="2" type="ORF">SAMN05660472_00896</name>
</gene>
<proteinExistence type="predicted"/>